<feature type="chain" id="PRO_5017180601" evidence="1">
    <location>
        <begin position="22"/>
        <end position="45"/>
    </location>
</feature>
<evidence type="ECO:0000313" key="3">
    <source>
        <dbReference type="Proteomes" id="UP000265520"/>
    </source>
</evidence>
<feature type="signal peptide" evidence="1">
    <location>
        <begin position="1"/>
        <end position="21"/>
    </location>
</feature>
<comment type="caution">
    <text evidence="2">The sequence shown here is derived from an EMBL/GenBank/DDBJ whole genome shotgun (WGS) entry which is preliminary data.</text>
</comment>
<proteinExistence type="predicted"/>
<organism evidence="2 3">
    <name type="scientific">Trifolium medium</name>
    <dbReference type="NCBI Taxonomy" id="97028"/>
    <lineage>
        <taxon>Eukaryota</taxon>
        <taxon>Viridiplantae</taxon>
        <taxon>Streptophyta</taxon>
        <taxon>Embryophyta</taxon>
        <taxon>Tracheophyta</taxon>
        <taxon>Spermatophyta</taxon>
        <taxon>Magnoliopsida</taxon>
        <taxon>eudicotyledons</taxon>
        <taxon>Gunneridae</taxon>
        <taxon>Pentapetalae</taxon>
        <taxon>rosids</taxon>
        <taxon>fabids</taxon>
        <taxon>Fabales</taxon>
        <taxon>Fabaceae</taxon>
        <taxon>Papilionoideae</taxon>
        <taxon>50 kb inversion clade</taxon>
        <taxon>NPAAA clade</taxon>
        <taxon>Hologalegina</taxon>
        <taxon>IRL clade</taxon>
        <taxon>Trifolieae</taxon>
        <taxon>Trifolium</taxon>
    </lineage>
</organism>
<evidence type="ECO:0000313" key="2">
    <source>
        <dbReference type="EMBL" id="MCI41891.1"/>
    </source>
</evidence>
<dbReference type="EMBL" id="LXQA010297617">
    <property type="protein sequence ID" value="MCI41891.1"/>
    <property type="molecule type" value="Genomic_DNA"/>
</dbReference>
<sequence length="45" mass="5143">MCNNIVSIFFFLLNTAQYSVSSYSLINHHHSAAVTFSVTHHRSPY</sequence>
<keyword evidence="1" id="KW-0732">Signal</keyword>
<feature type="non-terminal residue" evidence="2">
    <location>
        <position position="45"/>
    </location>
</feature>
<protein>
    <submittedName>
        <fullName evidence="2">Uncharacterized protein</fullName>
    </submittedName>
</protein>
<evidence type="ECO:0000256" key="1">
    <source>
        <dbReference type="SAM" id="SignalP"/>
    </source>
</evidence>
<reference evidence="2 3" key="1">
    <citation type="journal article" date="2018" name="Front. Plant Sci.">
        <title>Red Clover (Trifolium pratense) and Zigzag Clover (T. medium) - A Picture of Genomic Similarities and Differences.</title>
        <authorList>
            <person name="Dluhosova J."/>
            <person name="Istvanek J."/>
            <person name="Nedelnik J."/>
            <person name="Repkova J."/>
        </authorList>
    </citation>
    <scope>NUCLEOTIDE SEQUENCE [LARGE SCALE GENOMIC DNA]</scope>
    <source>
        <strain evidence="3">cv. 10/8</strain>
        <tissue evidence="2">Leaf</tissue>
    </source>
</reference>
<dbReference type="AlphaFoldDB" id="A0A392RZ38"/>
<accession>A0A392RZ38</accession>
<name>A0A392RZ38_9FABA</name>
<dbReference type="Proteomes" id="UP000265520">
    <property type="component" value="Unassembled WGS sequence"/>
</dbReference>
<keyword evidence="3" id="KW-1185">Reference proteome</keyword>